<dbReference type="RefSeq" id="WP_344616694.1">
    <property type="nucleotide sequence ID" value="NZ_BAAARV010000067.1"/>
</dbReference>
<dbReference type="InterPro" id="IPR001647">
    <property type="entry name" value="HTH_TetR"/>
</dbReference>
<protein>
    <submittedName>
        <fullName evidence="5">Helix-turn-helix domain-containing protein</fullName>
    </submittedName>
</protein>
<reference evidence="6" key="1">
    <citation type="journal article" date="2019" name="Int. J. Syst. Evol. Microbiol.">
        <title>The Global Catalogue of Microorganisms (GCM) 10K type strain sequencing project: providing services to taxonomists for standard genome sequencing and annotation.</title>
        <authorList>
            <consortium name="The Broad Institute Genomics Platform"/>
            <consortium name="The Broad Institute Genome Sequencing Center for Infectious Disease"/>
            <person name="Wu L."/>
            <person name="Ma J."/>
        </authorList>
    </citation>
    <scope>NUCLEOTIDE SEQUENCE [LARGE SCALE GENOMIC DNA]</scope>
    <source>
        <strain evidence="6">JCM 3272</strain>
    </source>
</reference>
<dbReference type="Pfam" id="PF17932">
    <property type="entry name" value="TetR_C_24"/>
    <property type="match status" value="1"/>
</dbReference>
<dbReference type="EMBL" id="BAAARV010000067">
    <property type="protein sequence ID" value="GAA2368313.1"/>
    <property type="molecule type" value="Genomic_DNA"/>
</dbReference>
<feature type="domain" description="HTH tetR-type" evidence="4">
    <location>
        <begin position="51"/>
        <end position="111"/>
    </location>
</feature>
<dbReference type="Gene3D" id="1.10.10.60">
    <property type="entry name" value="Homeodomain-like"/>
    <property type="match status" value="1"/>
</dbReference>
<dbReference type="PRINTS" id="PR00455">
    <property type="entry name" value="HTHTETR"/>
</dbReference>
<evidence type="ECO:0000256" key="2">
    <source>
        <dbReference type="PROSITE-ProRule" id="PRU00335"/>
    </source>
</evidence>
<accession>A0ABP5U2Y3</accession>
<dbReference type="InterPro" id="IPR009057">
    <property type="entry name" value="Homeodomain-like_sf"/>
</dbReference>
<proteinExistence type="predicted"/>
<gene>
    <name evidence="5" type="ORF">GCM10010170_068190</name>
</gene>
<organism evidence="5 6">
    <name type="scientific">Dactylosporangium salmoneum</name>
    <dbReference type="NCBI Taxonomy" id="53361"/>
    <lineage>
        <taxon>Bacteria</taxon>
        <taxon>Bacillati</taxon>
        <taxon>Actinomycetota</taxon>
        <taxon>Actinomycetes</taxon>
        <taxon>Micromonosporales</taxon>
        <taxon>Micromonosporaceae</taxon>
        <taxon>Dactylosporangium</taxon>
    </lineage>
</organism>
<dbReference type="Proteomes" id="UP001501444">
    <property type="component" value="Unassembled WGS sequence"/>
</dbReference>
<dbReference type="SUPFAM" id="SSF48498">
    <property type="entry name" value="Tetracyclin repressor-like, C-terminal domain"/>
    <property type="match status" value="1"/>
</dbReference>
<dbReference type="PANTHER" id="PTHR30055">
    <property type="entry name" value="HTH-TYPE TRANSCRIPTIONAL REGULATOR RUTR"/>
    <property type="match status" value="1"/>
</dbReference>
<dbReference type="InterPro" id="IPR023772">
    <property type="entry name" value="DNA-bd_HTH_TetR-type_CS"/>
</dbReference>
<dbReference type="PROSITE" id="PS50977">
    <property type="entry name" value="HTH_TETR_2"/>
    <property type="match status" value="1"/>
</dbReference>
<keyword evidence="6" id="KW-1185">Reference proteome</keyword>
<dbReference type="Pfam" id="PF00440">
    <property type="entry name" value="TetR_N"/>
    <property type="match status" value="1"/>
</dbReference>
<keyword evidence="1 2" id="KW-0238">DNA-binding</keyword>
<evidence type="ECO:0000313" key="5">
    <source>
        <dbReference type="EMBL" id="GAA2368313.1"/>
    </source>
</evidence>
<name>A0ABP5U2Y3_9ACTN</name>
<evidence type="ECO:0000259" key="4">
    <source>
        <dbReference type="PROSITE" id="PS50977"/>
    </source>
</evidence>
<feature type="region of interest" description="Disordered" evidence="3">
    <location>
        <begin position="1"/>
        <end position="52"/>
    </location>
</feature>
<evidence type="ECO:0000313" key="6">
    <source>
        <dbReference type="Proteomes" id="UP001501444"/>
    </source>
</evidence>
<dbReference type="InterPro" id="IPR036271">
    <property type="entry name" value="Tet_transcr_reg_TetR-rel_C_sf"/>
</dbReference>
<feature type="DNA-binding region" description="H-T-H motif" evidence="2">
    <location>
        <begin position="74"/>
        <end position="93"/>
    </location>
</feature>
<evidence type="ECO:0000256" key="1">
    <source>
        <dbReference type="ARBA" id="ARBA00023125"/>
    </source>
</evidence>
<dbReference type="InterPro" id="IPR041490">
    <property type="entry name" value="KstR2_TetR_C"/>
</dbReference>
<dbReference type="PANTHER" id="PTHR30055:SF237">
    <property type="entry name" value="TRANSCRIPTIONAL REPRESSOR MCE3R"/>
    <property type="match status" value="1"/>
</dbReference>
<dbReference type="Gene3D" id="1.10.357.10">
    <property type="entry name" value="Tetracycline Repressor, domain 2"/>
    <property type="match status" value="1"/>
</dbReference>
<dbReference type="InterPro" id="IPR050109">
    <property type="entry name" value="HTH-type_TetR-like_transc_reg"/>
</dbReference>
<feature type="compositionally biased region" description="Low complexity" evidence="3">
    <location>
        <begin position="22"/>
        <end position="33"/>
    </location>
</feature>
<evidence type="ECO:0000256" key="3">
    <source>
        <dbReference type="SAM" id="MobiDB-lite"/>
    </source>
</evidence>
<dbReference type="SUPFAM" id="SSF46689">
    <property type="entry name" value="Homeodomain-like"/>
    <property type="match status" value="1"/>
</dbReference>
<dbReference type="PROSITE" id="PS01081">
    <property type="entry name" value="HTH_TETR_1"/>
    <property type="match status" value="1"/>
</dbReference>
<sequence>MTLEQQAVRPPTQSRGSGPAGAGAASTGGEPAAHASDQSAEAEGGRAPRRRSRRDEILEIAVGLFATRGYHGVSMDDIGAAAGVTGPALYHHFKGKEAMLAAALIPVSEQLLTGGKARIAEAGEDPAVALAALVDFHVEFALANPAVIALHLHELDRLPDEPRRQIRRLQRLYVEEWVGTLTALRDGDLTDGEARVLAHAAFGLMNSTPFLGGEVDRTRRAELLRAATLSALQG</sequence>
<comment type="caution">
    <text evidence="5">The sequence shown here is derived from an EMBL/GenBank/DDBJ whole genome shotgun (WGS) entry which is preliminary data.</text>
</comment>